<evidence type="ECO:0008006" key="3">
    <source>
        <dbReference type="Google" id="ProtNLM"/>
    </source>
</evidence>
<dbReference type="EMBL" id="CP037920">
    <property type="protein sequence ID" value="QDT98671.1"/>
    <property type="molecule type" value="Genomic_DNA"/>
</dbReference>
<dbReference type="PANTHER" id="PTHR43737:SF1">
    <property type="entry name" value="DUF1501 DOMAIN-CONTAINING PROTEIN"/>
    <property type="match status" value="1"/>
</dbReference>
<dbReference type="Pfam" id="PF07394">
    <property type="entry name" value="DUF1501"/>
    <property type="match status" value="1"/>
</dbReference>
<dbReference type="KEGG" id="gaw:V144x_41780"/>
<evidence type="ECO:0000313" key="1">
    <source>
        <dbReference type="EMBL" id="QDT98671.1"/>
    </source>
</evidence>
<gene>
    <name evidence="1" type="ORF">V144x_41780</name>
</gene>
<dbReference type="InterPro" id="IPR017850">
    <property type="entry name" value="Alkaline_phosphatase_core_sf"/>
</dbReference>
<dbReference type="RefSeq" id="WP_232102582.1">
    <property type="nucleotide sequence ID" value="NZ_CP037920.1"/>
</dbReference>
<dbReference type="AlphaFoldDB" id="A0A517W086"/>
<name>A0A517W086_9PLAN</name>
<dbReference type="SUPFAM" id="SSF53649">
    <property type="entry name" value="Alkaline phosphatase-like"/>
    <property type="match status" value="1"/>
</dbReference>
<organism evidence="1 2">
    <name type="scientific">Gimesia aquarii</name>
    <dbReference type="NCBI Taxonomy" id="2527964"/>
    <lineage>
        <taxon>Bacteria</taxon>
        <taxon>Pseudomonadati</taxon>
        <taxon>Planctomycetota</taxon>
        <taxon>Planctomycetia</taxon>
        <taxon>Planctomycetales</taxon>
        <taxon>Planctomycetaceae</taxon>
        <taxon>Gimesia</taxon>
    </lineage>
</organism>
<evidence type="ECO:0000313" key="2">
    <source>
        <dbReference type="Proteomes" id="UP000318704"/>
    </source>
</evidence>
<sequence>MLSDEMNQTWFSPGIDRRFVSRREMLGQSVLGFGAVGLLSLLADEGLLCAEEGTHISSGERHFPATAKSVIFLFMSGAPSQVDTFDPKPLLTELEGQAVPASIAARVPNIPRAGLGSKLMASPFLFKRYGESGIPVSNLFPETAQLIDEICVLRSVNHRVPVHGPGECIALTGSAIGDRPSLGAWMTYGLGSESRDLPGFISMLSNSTGPAPQTPGWGAGFLPSRFQGTLVDGKRGIPYTQMPSGYSNQNRRQQLDFIKWMNQEHLGQLGQDSELEARIASYELGFRLQTSAPEVFDLESETAETAKLYGLDDKPTAEFGRHCLIARRLVERGVRVVQLRNGGWDAHGSLKANHLKRSRATDRPIAGLLKDLKQRGLLEETLVIWGGEFGRTPTTEGSAKGDRRGRDHLPTTYCMWMAGGGVKGGQIIGRTDDLGYTPVERPVSPADLHATLLHALGIDQHKLFYMHNNRKEIATVLGGEVINEVF</sequence>
<accession>A0A517W086</accession>
<protein>
    <recommendedName>
        <fullName evidence="3">Sulfatase</fullName>
    </recommendedName>
</protein>
<reference evidence="1 2" key="1">
    <citation type="submission" date="2019-03" db="EMBL/GenBank/DDBJ databases">
        <title>Deep-cultivation of Planctomycetes and their phenomic and genomic characterization uncovers novel biology.</title>
        <authorList>
            <person name="Wiegand S."/>
            <person name="Jogler M."/>
            <person name="Boedeker C."/>
            <person name="Pinto D."/>
            <person name="Vollmers J."/>
            <person name="Rivas-Marin E."/>
            <person name="Kohn T."/>
            <person name="Peeters S.H."/>
            <person name="Heuer A."/>
            <person name="Rast P."/>
            <person name="Oberbeckmann S."/>
            <person name="Bunk B."/>
            <person name="Jeske O."/>
            <person name="Meyerdierks A."/>
            <person name="Storesund J.E."/>
            <person name="Kallscheuer N."/>
            <person name="Luecker S."/>
            <person name="Lage O.M."/>
            <person name="Pohl T."/>
            <person name="Merkel B.J."/>
            <person name="Hornburger P."/>
            <person name="Mueller R.-W."/>
            <person name="Bruemmer F."/>
            <person name="Labrenz M."/>
            <person name="Spormann A.M."/>
            <person name="Op den Camp H."/>
            <person name="Overmann J."/>
            <person name="Amann R."/>
            <person name="Jetten M.S.M."/>
            <person name="Mascher T."/>
            <person name="Medema M.H."/>
            <person name="Devos D.P."/>
            <person name="Kaster A.-K."/>
            <person name="Ovreas L."/>
            <person name="Rohde M."/>
            <person name="Galperin M.Y."/>
            <person name="Jogler C."/>
        </authorList>
    </citation>
    <scope>NUCLEOTIDE SEQUENCE [LARGE SCALE GENOMIC DNA]</scope>
    <source>
        <strain evidence="1 2">V144</strain>
    </source>
</reference>
<dbReference type="Proteomes" id="UP000318704">
    <property type="component" value="Chromosome"/>
</dbReference>
<proteinExistence type="predicted"/>
<dbReference type="Gene3D" id="3.40.720.10">
    <property type="entry name" value="Alkaline Phosphatase, subunit A"/>
    <property type="match status" value="1"/>
</dbReference>
<dbReference type="PANTHER" id="PTHR43737">
    <property type="entry name" value="BLL7424 PROTEIN"/>
    <property type="match status" value="1"/>
</dbReference>
<dbReference type="InterPro" id="IPR010869">
    <property type="entry name" value="DUF1501"/>
</dbReference>